<gene>
    <name evidence="1" type="ORF">vB_SscM-1_166</name>
</gene>
<dbReference type="Proteomes" id="UP000224459">
    <property type="component" value="Segment"/>
</dbReference>
<evidence type="ECO:0008006" key="3">
    <source>
        <dbReference type="Google" id="ProtNLM"/>
    </source>
</evidence>
<dbReference type="Gene3D" id="1.10.10.60">
    <property type="entry name" value="Homeodomain-like"/>
    <property type="match status" value="2"/>
</dbReference>
<accession>A0A1X9I9R9</accession>
<evidence type="ECO:0000313" key="2">
    <source>
        <dbReference type="Proteomes" id="UP000224459"/>
    </source>
</evidence>
<reference evidence="2" key="1">
    <citation type="submission" date="2016-04" db="EMBL/GenBank/DDBJ databases">
        <authorList>
            <person name="Gasior T."/>
        </authorList>
    </citation>
    <scope>NUCLEOTIDE SEQUENCE [LARGE SCALE GENOMIC DNA]</scope>
</reference>
<organism evidence="1 2">
    <name type="scientific">Staphylococcus phage vB_SscM-1</name>
    <dbReference type="NCBI Taxonomy" id="1868844"/>
    <lineage>
        <taxon>Viruses</taxon>
        <taxon>Duplodnaviria</taxon>
        <taxon>Heunggongvirae</taxon>
        <taxon>Uroviricota</taxon>
        <taxon>Caudoviricetes</taxon>
        <taxon>Herelleviridae</taxon>
        <taxon>Twortvirinae</taxon>
        <taxon>Sciuriunavirus</taxon>
        <taxon>Sciuriunavirus SscM1</taxon>
    </lineage>
</organism>
<evidence type="ECO:0000313" key="1">
    <source>
        <dbReference type="EMBL" id="ANT44830.1"/>
    </source>
</evidence>
<name>A0A1X9I9R9_9CAUD</name>
<dbReference type="EMBL" id="KX171212">
    <property type="protein sequence ID" value="ANT44830.1"/>
    <property type="molecule type" value="Genomic_DNA"/>
</dbReference>
<keyword evidence="2" id="KW-1185">Reference proteome</keyword>
<proteinExistence type="predicted"/>
<sequence>MIIYPTKEEERLINNTKAKKDFTPLKQGSKFKHEREKNIVEMYNDHVPVKDIQSKLGVSAGLIYTVLNNHKVSKKNNSSKLLKKIGHILDNPETVKNIIVDYQFMSLKDIYRKYNIHKNGLYYILDLYEVDRKSSEKEEILSKVDEIIVE</sequence>
<protein>
    <recommendedName>
        <fullName evidence="3">Transposase</fullName>
    </recommendedName>
</protein>